<protein>
    <submittedName>
        <fullName evidence="2">Uncharacterized protein</fullName>
    </submittedName>
</protein>
<reference evidence="2 3" key="1">
    <citation type="submission" date="2024-11" db="EMBL/GenBank/DDBJ databases">
        <title>Chromosome-level genome assembly of the freshwater bivalve Anodonta woodiana.</title>
        <authorList>
            <person name="Chen X."/>
        </authorList>
    </citation>
    <scope>NUCLEOTIDE SEQUENCE [LARGE SCALE GENOMIC DNA]</scope>
    <source>
        <strain evidence="2">MN2024</strain>
        <tissue evidence="2">Gills</tissue>
    </source>
</reference>
<evidence type="ECO:0000313" key="2">
    <source>
        <dbReference type="EMBL" id="KAL3889961.1"/>
    </source>
</evidence>
<dbReference type="Proteomes" id="UP001634394">
    <property type="component" value="Unassembled WGS sequence"/>
</dbReference>
<feature type="region of interest" description="Disordered" evidence="1">
    <location>
        <begin position="1"/>
        <end position="23"/>
    </location>
</feature>
<gene>
    <name evidence="2" type="ORF">ACJMK2_002275</name>
</gene>
<evidence type="ECO:0000256" key="1">
    <source>
        <dbReference type="SAM" id="MobiDB-lite"/>
    </source>
</evidence>
<accession>A0ABD3XWF5</accession>
<evidence type="ECO:0000313" key="3">
    <source>
        <dbReference type="Proteomes" id="UP001634394"/>
    </source>
</evidence>
<name>A0ABD3XWF5_SINWO</name>
<comment type="caution">
    <text evidence="2">The sequence shown here is derived from an EMBL/GenBank/DDBJ whole genome shotgun (WGS) entry which is preliminary data.</text>
</comment>
<dbReference type="AlphaFoldDB" id="A0ABD3XWF5"/>
<dbReference type="EMBL" id="JBJQND010000001">
    <property type="protein sequence ID" value="KAL3889961.1"/>
    <property type="molecule type" value="Genomic_DNA"/>
</dbReference>
<proteinExistence type="predicted"/>
<organism evidence="2 3">
    <name type="scientific">Sinanodonta woodiana</name>
    <name type="common">Chinese pond mussel</name>
    <name type="synonym">Anodonta woodiana</name>
    <dbReference type="NCBI Taxonomy" id="1069815"/>
    <lineage>
        <taxon>Eukaryota</taxon>
        <taxon>Metazoa</taxon>
        <taxon>Spiralia</taxon>
        <taxon>Lophotrochozoa</taxon>
        <taxon>Mollusca</taxon>
        <taxon>Bivalvia</taxon>
        <taxon>Autobranchia</taxon>
        <taxon>Heteroconchia</taxon>
        <taxon>Palaeoheterodonta</taxon>
        <taxon>Unionida</taxon>
        <taxon>Unionoidea</taxon>
        <taxon>Unionidae</taxon>
        <taxon>Unioninae</taxon>
        <taxon>Sinanodonta</taxon>
    </lineage>
</organism>
<sequence length="152" mass="17373">MEAGMLSSVPSKRQDGKAATNFDGKNTRSKFTITETMKCSAVKTGGSRCFRDLHENDQACVDSKSESTIFDSITDEEREAKEKWVEIISMQVLKCKDRCGDRSRGYGFRLISCVLRCKTRINKIQQNETKRRRAIVRALADKRTLKITEFIH</sequence>
<keyword evidence="3" id="KW-1185">Reference proteome</keyword>